<dbReference type="Pfam" id="PF19850">
    <property type="entry name" value="DUF6325"/>
    <property type="match status" value="1"/>
</dbReference>
<dbReference type="AlphaFoldDB" id="A0A1G6W3L4"/>
<proteinExistence type="predicted"/>
<name>A0A1G6W3L4_9ACTN</name>
<dbReference type="OrthoDB" id="1779644at2"/>
<sequence length="139" mass="15469">MERGPVEVLCLAFPLGVSPERMTDVLRRPVDQQAVRLIDLVFLLRDDDGVLEARDVEHEMFRIPELAGLTFDPHTLLSGEDLETFAVSLPPDQQAVVAVIEHAWARDVSRQLDDLGAELAFYARIPEADVTAAYAAERS</sequence>
<gene>
    <name evidence="1" type="ORF">SAMN05421872_109137</name>
</gene>
<dbReference type="RefSeq" id="WP_139175631.1">
    <property type="nucleotide sequence ID" value="NZ_FMZM01000009.1"/>
</dbReference>
<dbReference type="Proteomes" id="UP000199034">
    <property type="component" value="Unassembled WGS sequence"/>
</dbReference>
<protein>
    <submittedName>
        <fullName evidence="1">Uncharacterized protein</fullName>
    </submittedName>
</protein>
<reference evidence="2" key="1">
    <citation type="submission" date="2016-10" db="EMBL/GenBank/DDBJ databases">
        <authorList>
            <person name="Varghese N."/>
            <person name="Submissions S."/>
        </authorList>
    </citation>
    <scope>NUCLEOTIDE SEQUENCE [LARGE SCALE GENOMIC DNA]</scope>
    <source>
        <strain evidence="2">CGMCC 4.6858</strain>
    </source>
</reference>
<dbReference type="STRING" id="1045774.SAMN05421872_109137"/>
<accession>A0A1G6W3L4</accession>
<dbReference type="EMBL" id="FMZM01000009">
    <property type="protein sequence ID" value="SDD59807.1"/>
    <property type="molecule type" value="Genomic_DNA"/>
</dbReference>
<keyword evidence="2" id="KW-1185">Reference proteome</keyword>
<evidence type="ECO:0000313" key="2">
    <source>
        <dbReference type="Proteomes" id="UP000199034"/>
    </source>
</evidence>
<organism evidence="1 2">
    <name type="scientific">Nocardioides lianchengensis</name>
    <dbReference type="NCBI Taxonomy" id="1045774"/>
    <lineage>
        <taxon>Bacteria</taxon>
        <taxon>Bacillati</taxon>
        <taxon>Actinomycetota</taxon>
        <taxon>Actinomycetes</taxon>
        <taxon>Propionibacteriales</taxon>
        <taxon>Nocardioidaceae</taxon>
        <taxon>Nocardioides</taxon>
    </lineage>
</organism>
<dbReference type="InterPro" id="IPR046288">
    <property type="entry name" value="DUF6325"/>
</dbReference>
<evidence type="ECO:0000313" key="1">
    <source>
        <dbReference type="EMBL" id="SDD59807.1"/>
    </source>
</evidence>